<proteinExistence type="predicted"/>
<accession>A0A7V5NWU2</accession>
<dbReference type="PIRSF" id="PIRSF026426">
    <property type="entry name" value="DUF1499"/>
    <property type="match status" value="1"/>
</dbReference>
<dbReference type="Pfam" id="PF07386">
    <property type="entry name" value="DUF1499"/>
    <property type="match status" value="1"/>
</dbReference>
<feature type="non-terminal residue" evidence="2">
    <location>
        <position position="1"/>
    </location>
</feature>
<comment type="caution">
    <text evidence="2">The sequence shown here is derived from an EMBL/GenBank/DDBJ whole genome shotgun (WGS) entry which is preliminary data.</text>
</comment>
<feature type="region of interest" description="Disordered" evidence="1">
    <location>
        <begin position="1"/>
        <end position="20"/>
    </location>
</feature>
<organism evidence="2">
    <name type="scientific">Hellea balneolensis</name>
    <dbReference type="NCBI Taxonomy" id="287478"/>
    <lineage>
        <taxon>Bacteria</taxon>
        <taxon>Pseudomonadati</taxon>
        <taxon>Pseudomonadota</taxon>
        <taxon>Alphaproteobacteria</taxon>
        <taxon>Maricaulales</taxon>
        <taxon>Robiginitomaculaceae</taxon>
        <taxon>Hellea</taxon>
    </lineage>
</organism>
<gene>
    <name evidence="2" type="ORF">ENK01_00860</name>
</gene>
<sequence length="111" mass="12233">GRLAPCSGKPNCVSSEEGTDARHKVGAYRGVSLTDLKSAIKRSGGKITKQDDVYLAAEFTSKMFKFVDDFEARQEGDTIQIRSASRVGHSDAGVNRKRVEAIRNMLKQEKE</sequence>
<reference evidence="2" key="1">
    <citation type="journal article" date="2020" name="mSystems">
        <title>Genome- and Community-Level Interaction Insights into Carbon Utilization and Element Cycling Functions of Hydrothermarchaeota in Hydrothermal Sediment.</title>
        <authorList>
            <person name="Zhou Z."/>
            <person name="Liu Y."/>
            <person name="Xu W."/>
            <person name="Pan J."/>
            <person name="Luo Z.H."/>
            <person name="Li M."/>
        </authorList>
    </citation>
    <scope>NUCLEOTIDE SEQUENCE [LARGE SCALE GENOMIC DNA]</scope>
    <source>
        <strain evidence="2">HyVt-538</strain>
    </source>
</reference>
<dbReference type="EMBL" id="DROP01000059">
    <property type="protein sequence ID" value="HHI88476.1"/>
    <property type="molecule type" value="Genomic_DNA"/>
</dbReference>
<evidence type="ECO:0000313" key="2">
    <source>
        <dbReference type="EMBL" id="HHI88476.1"/>
    </source>
</evidence>
<dbReference type="InterPro" id="IPR010865">
    <property type="entry name" value="DUF1499"/>
</dbReference>
<dbReference type="PANTHER" id="PTHR34801">
    <property type="entry name" value="EXPRESSED PROTEIN"/>
    <property type="match status" value="1"/>
</dbReference>
<dbReference type="AlphaFoldDB" id="A0A7V5NWU2"/>
<protein>
    <submittedName>
        <fullName evidence="2">DUF1499 domain-containing protein</fullName>
    </submittedName>
</protein>
<evidence type="ECO:0000256" key="1">
    <source>
        <dbReference type="SAM" id="MobiDB-lite"/>
    </source>
</evidence>
<dbReference type="Proteomes" id="UP000885806">
    <property type="component" value="Unassembled WGS sequence"/>
</dbReference>
<dbReference type="PANTHER" id="PTHR34801:SF6">
    <property type="entry name" value="SLL1620 PROTEIN"/>
    <property type="match status" value="1"/>
</dbReference>
<name>A0A7V5NWU2_9PROT</name>